<dbReference type="EMBL" id="JABBNB010000005">
    <property type="protein sequence ID" value="NMO00809.1"/>
    <property type="molecule type" value="Genomic_DNA"/>
</dbReference>
<proteinExistence type="predicted"/>
<accession>A0A848KRT7</accession>
<evidence type="ECO:0000313" key="2">
    <source>
        <dbReference type="Proteomes" id="UP000550729"/>
    </source>
</evidence>
<keyword evidence="2" id="KW-1185">Reference proteome</keyword>
<organism evidence="1 2">
    <name type="scientific">Gordonia asplenii</name>
    <dbReference type="NCBI Taxonomy" id="2725283"/>
    <lineage>
        <taxon>Bacteria</taxon>
        <taxon>Bacillati</taxon>
        <taxon>Actinomycetota</taxon>
        <taxon>Actinomycetes</taxon>
        <taxon>Mycobacteriales</taxon>
        <taxon>Gordoniaceae</taxon>
        <taxon>Gordonia</taxon>
    </lineage>
</organism>
<dbReference type="Proteomes" id="UP000550729">
    <property type="component" value="Unassembled WGS sequence"/>
</dbReference>
<dbReference type="AlphaFoldDB" id="A0A848KRT7"/>
<reference evidence="1 2" key="1">
    <citation type="submission" date="2020-04" db="EMBL/GenBank/DDBJ databases">
        <title>Gordonia sp. nov. TBRC 11910.</title>
        <authorList>
            <person name="Suriyachadkun C."/>
        </authorList>
    </citation>
    <scope>NUCLEOTIDE SEQUENCE [LARGE SCALE GENOMIC DNA]</scope>
    <source>
        <strain evidence="1 2">TBRC 11910</strain>
    </source>
</reference>
<name>A0A848KRT7_9ACTN</name>
<gene>
    <name evidence="1" type="ORF">HH308_06230</name>
</gene>
<sequence>MRAPYESSWLATASGPVSHRPSAGSITVNQLRASLSRDVLNDIGDELGIVVGPRPITLAELDRYREETADARIRKYDIFEGDFPPYAVHGTHIAARCTSCPWAVWTFRATDAGMRELQRRRDIHVQQTHEAITQVIPVVDHAPVAV</sequence>
<dbReference type="RefSeq" id="WP_170193315.1">
    <property type="nucleotide sequence ID" value="NZ_JABBNB010000005.1"/>
</dbReference>
<comment type="caution">
    <text evidence="1">The sequence shown here is derived from an EMBL/GenBank/DDBJ whole genome shotgun (WGS) entry which is preliminary data.</text>
</comment>
<protein>
    <submittedName>
        <fullName evidence="1">Uncharacterized protein</fullName>
    </submittedName>
</protein>
<evidence type="ECO:0000313" key="1">
    <source>
        <dbReference type="EMBL" id="NMO00809.1"/>
    </source>
</evidence>